<dbReference type="Pfam" id="PF07992">
    <property type="entry name" value="Pyr_redox_2"/>
    <property type="match status" value="1"/>
</dbReference>
<reference evidence="7" key="1">
    <citation type="submission" date="2023-03" db="EMBL/GenBank/DDBJ databases">
        <title>Actinorhabdospora filicis NBRC 111898.</title>
        <authorList>
            <person name="Ichikawa N."/>
            <person name="Sato H."/>
            <person name="Tonouchi N."/>
        </authorList>
    </citation>
    <scope>NUCLEOTIDE SEQUENCE</scope>
    <source>
        <strain evidence="7">NBRC 111898</strain>
    </source>
</reference>
<evidence type="ECO:0000313" key="7">
    <source>
        <dbReference type="EMBL" id="GLZ79293.1"/>
    </source>
</evidence>
<dbReference type="Gene3D" id="3.50.50.100">
    <property type="match status" value="1"/>
</dbReference>
<evidence type="ECO:0000256" key="4">
    <source>
        <dbReference type="ARBA" id="ARBA00022827"/>
    </source>
</evidence>
<dbReference type="InterPro" id="IPR051169">
    <property type="entry name" value="NADH-Q_oxidoreductase"/>
</dbReference>
<comment type="similarity">
    <text evidence="2">Belongs to the NADH dehydrogenase family.</text>
</comment>
<evidence type="ECO:0000256" key="1">
    <source>
        <dbReference type="ARBA" id="ARBA00001974"/>
    </source>
</evidence>
<organism evidence="7 8">
    <name type="scientific">Actinorhabdospora filicis</name>
    <dbReference type="NCBI Taxonomy" id="1785913"/>
    <lineage>
        <taxon>Bacteria</taxon>
        <taxon>Bacillati</taxon>
        <taxon>Actinomycetota</taxon>
        <taxon>Actinomycetes</taxon>
        <taxon>Micromonosporales</taxon>
        <taxon>Micromonosporaceae</taxon>
        <taxon>Actinorhabdospora</taxon>
    </lineage>
</organism>
<dbReference type="RefSeq" id="WP_285664414.1">
    <property type="nucleotide sequence ID" value="NZ_BSTX01000002.1"/>
</dbReference>
<feature type="domain" description="FAD/NAD(P)-binding" evidence="6">
    <location>
        <begin position="3"/>
        <end position="265"/>
    </location>
</feature>
<dbReference type="InterPro" id="IPR036188">
    <property type="entry name" value="FAD/NAD-bd_sf"/>
</dbReference>
<accession>A0A9W6SN70</accession>
<dbReference type="SUPFAM" id="SSF51905">
    <property type="entry name" value="FAD/NAD(P)-binding domain"/>
    <property type="match status" value="1"/>
</dbReference>
<dbReference type="Proteomes" id="UP001165079">
    <property type="component" value="Unassembled WGS sequence"/>
</dbReference>
<dbReference type="PRINTS" id="PR00368">
    <property type="entry name" value="FADPNR"/>
</dbReference>
<dbReference type="PRINTS" id="PR00469">
    <property type="entry name" value="PNDRDTASEII"/>
</dbReference>
<evidence type="ECO:0000313" key="8">
    <source>
        <dbReference type="Proteomes" id="UP001165079"/>
    </source>
</evidence>
<keyword evidence="8" id="KW-1185">Reference proteome</keyword>
<evidence type="ECO:0000256" key="3">
    <source>
        <dbReference type="ARBA" id="ARBA00022630"/>
    </source>
</evidence>
<proteinExistence type="inferred from homology"/>
<dbReference type="PANTHER" id="PTHR42913">
    <property type="entry name" value="APOPTOSIS-INDUCING FACTOR 1"/>
    <property type="match status" value="1"/>
</dbReference>
<sequence length="377" mass="39222">MRNIIVLGAGYAGLGVATRLARQVDAGEVRVTLVNGRDHFVQRPRLHQAAAGQKPDAPGLAGLFGGPAAELRIGWARAVDTAAKVVSVSTADAVEDLPYDTLVYALGSHVDTTAVPGIAEHAVVLEAGGARVPETGTVIVCGGGLTGIEAACEFAETHPALTVKLVSRGEPGAWLSEGARKHIAKAFARLGVEVVRGEVTAVEAGRLVLADGELAFDACVWAGGFAVGSLAAEAGLTVDARGLAVVDAHLRSVSHPDVYVIGDAAAVTGRDGSVLAMGCRVGAFQGPYVADAIVAAMLGKDHAPFTYRYIHQCVSLGRRDAVIQFVHAEDETPRNAVLRGKVAVWYKELVLNGGLWAHRNPGPYGPHRKVRPAVTAR</sequence>
<keyword evidence="5" id="KW-0560">Oxidoreductase</keyword>
<comment type="cofactor">
    <cofactor evidence="1">
        <name>FAD</name>
        <dbReference type="ChEBI" id="CHEBI:57692"/>
    </cofactor>
</comment>
<keyword evidence="4" id="KW-0274">FAD</keyword>
<protein>
    <submittedName>
        <fullName evidence="7">Oxidoreductase</fullName>
    </submittedName>
</protein>
<evidence type="ECO:0000259" key="6">
    <source>
        <dbReference type="Pfam" id="PF07992"/>
    </source>
</evidence>
<dbReference type="GO" id="GO:0003955">
    <property type="term" value="F:NAD(P)H dehydrogenase (quinone) activity"/>
    <property type="evidence" value="ECO:0007669"/>
    <property type="project" value="TreeGrafter"/>
</dbReference>
<comment type="caution">
    <text evidence="7">The sequence shown here is derived from an EMBL/GenBank/DDBJ whole genome shotgun (WGS) entry which is preliminary data.</text>
</comment>
<keyword evidence="3" id="KW-0285">Flavoprotein</keyword>
<dbReference type="InterPro" id="IPR023753">
    <property type="entry name" value="FAD/NAD-binding_dom"/>
</dbReference>
<dbReference type="PANTHER" id="PTHR42913:SF3">
    <property type="entry name" value="64 KDA MITOCHONDRIAL NADH DEHYDROGENASE (EUROFUNG)"/>
    <property type="match status" value="1"/>
</dbReference>
<evidence type="ECO:0000256" key="2">
    <source>
        <dbReference type="ARBA" id="ARBA00005272"/>
    </source>
</evidence>
<dbReference type="AlphaFoldDB" id="A0A9W6SN70"/>
<name>A0A9W6SN70_9ACTN</name>
<dbReference type="GO" id="GO:0019646">
    <property type="term" value="P:aerobic electron transport chain"/>
    <property type="evidence" value="ECO:0007669"/>
    <property type="project" value="TreeGrafter"/>
</dbReference>
<dbReference type="EMBL" id="BSTX01000002">
    <property type="protein sequence ID" value="GLZ79293.1"/>
    <property type="molecule type" value="Genomic_DNA"/>
</dbReference>
<gene>
    <name evidence="7" type="ORF">Afil01_41000</name>
</gene>
<evidence type="ECO:0000256" key="5">
    <source>
        <dbReference type="ARBA" id="ARBA00023002"/>
    </source>
</evidence>